<dbReference type="EMBL" id="JAAQHG020000012">
    <property type="protein sequence ID" value="KAL1586902.1"/>
    <property type="molecule type" value="Genomic_DNA"/>
</dbReference>
<keyword evidence="5 9" id="KW-0995">Kinetochore</keyword>
<evidence type="ECO:0000256" key="4">
    <source>
        <dbReference type="ARBA" id="ARBA00022776"/>
    </source>
</evidence>
<comment type="function">
    <text evidence="9">Acts as a component of the essential kinetochore-associated NDC80 complex, which is required for chromosome segregation and spindle checkpoint activity.</text>
</comment>
<dbReference type="GO" id="GO:0005634">
    <property type="term" value="C:nucleus"/>
    <property type="evidence" value="ECO:0007669"/>
    <property type="project" value="UniProtKB-SubCell"/>
</dbReference>
<sequence>MAAIPATPSRFGNSFSASHAPYDTDAPSMADSLPSVDFGFNDLRERMAAFTARFDDFIERGRKRVLEERNAFRMNVAELEETQRTRRLAINDMQSKSSSHAETLEKEAQETTEMHAAIAALSLQKDEHISRRQQLQSEISTTQAAIRQRREAQAAHQRALDSQARHNVPELRFWEQCLGLRIEGAEDGGERLRFCFSCVDEKDDDVEAWFEIDTGARDFEVVTTQPRLEVEDVEAVVERSNETRELTALLKGMRGLLVEALKG</sequence>
<dbReference type="Pfam" id="PF08234">
    <property type="entry name" value="Spindle_Spc25"/>
    <property type="match status" value="1"/>
</dbReference>
<evidence type="ECO:0000256" key="1">
    <source>
        <dbReference type="ARBA" id="ARBA00006379"/>
    </source>
</evidence>
<evidence type="ECO:0000256" key="3">
    <source>
        <dbReference type="ARBA" id="ARBA00022618"/>
    </source>
</evidence>
<evidence type="ECO:0000313" key="12">
    <source>
        <dbReference type="Proteomes" id="UP000803884"/>
    </source>
</evidence>
<dbReference type="InterPro" id="IPR045143">
    <property type="entry name" value="Spc25"/>
</dbReference>
<accession>A0AB34KP73</accession>
<protein>
    <recommendedName>
        <fullName evidence="9">Kinetochore protein SPC25</fullName>
    </recommendedName>
</protein>
<dbReference type="CDD" id="cd23784">
    <property type="entry name" value="RWD_Spc25"/>
    <property type="match status" value="1"/>
</dbReference>
<dbReference type="InterPro" id="IPR013255">
    <property type="entry name" value="Spc25_C"/>
</dbReference>
<dbReference type="RefSeq" id="XP_069230007.1">
    <property type="nucleotide sequence ID" value="XM_069372696.1"/>
</dbReference>
<name>A0AB34KP73_9PEZI</name>
<evidence type="ECO:0000256" key="9">
    <source>
        <dbReference type="RuleBase" id="RU367150"/>
    </source>
</evidence>
<comment type="subunit">
    <text evidence="9">Component of the NDC80 complex.</text>
</comment>
<dbReference type="Gene3D" id="3.30.457.50">
    <property type="entry name" value="Chromosome segregation protein Spc25"/>
    <property type="match status" value="1"/>
</dbReference>
<dbReference type="GeneID" id="96005534"/>
<comment type="caution">
    <text evidence="11">The sequence shown here is derived from an EMBL/GenBank/DDBJ whole genome shotgun (WGS) entry which is preliminary data.</text>
</comment>
<keyword evidence="2 9" id="KW-0158">Chromosome</keyword>
<feature type="domain" description="Chromosome segregation protein Spc25 C-terminal" evidence="10">
    <location>
        <begin position="189"/>
        <end position="257"/>
    </location>
</feature>
<evidence type="ECO:0000256" key="8">
    <source>
        <dbReference type="ARBA" id="ARBA00023328"/>
    </source>
</evidence>
<keyword evidence="6" id="KW-0175">Coiled coil</keyword>
<keyword evidence="3 9" id="KW-0132">Cell division</keyword>
<keyword evidence="4 9" id="KW-0498">Mitosis</keyword>
<comment type="subcellular location">
    <subcellularLocation>
        <location evidence="9">Nucleus</location>
    </subcellularLocation>
    <subcellularLocation>
        <location evidence="9">Chromosome</location>
        <location evidence="9">Centromere</location>
        <location evidence="9">Kinetochore</location>
    </subcellularLocation>
</comment>
<keyword evidence="8 9" id="KW-0137">Centromere</keyword>
<dbReference type="FunFam" id="3.30.457.50:FF:000001">
    <property type="entry name" value="Probable kinetochore protein spc25"/>
    <property type="match status" value="1"/>
</dbReference>
<keyword evidence="7 9" id="KW-0131">Cell cycle</keyword>
<dbReference type="AlphaFoldDB" id="A0AB34KP73"/>
<dbReference type="PANTHER" id="PTHR14281">
    <property type="entry name" value="KINETOCHORE PROTEIN SPC25-RELATED"/>
    <property type="match status" value="1"/>
</dbReference>
<proteinExistence type="inferred from homology"/>
<evidence type="ECO:0000256" key="7">
    <source>
        <dbReference type="ARBA" id="ARBA00023306"/>
    </source>
</evidence>
<gene>
    <name evidence="11" type="ORF">WHR41_04090</name>
</gene>
<dbReference type="PANTHER" id="PTHR14281:SF0">
    <property type="entry name" value="KINETOCHORE PROTEIN SPC25"/>
    <property type="match status" value="1"/>
</dbReference>
<dbReference type="GO" id="GO:0031262">
    <property type="term" value="C:Ndc80 complex"/>
    <property type="evidence" value="ECO:0007669"/>
    <property type="project" value="InterPro"/>
</dbReference>
<dbReference type="Proteomes" id="UP000803884">
    <property type="component" value="Unassembled WGS sequence"/>
</dbReference>
<evidence type="ECO:0000256" key="5">
    <source>
        <dbReference type="ARBA" id="ARBA00022838"/>
    </source>
</evidence>
<evidence type="ECO:0000256" key="2">
    <source>
        <dbReference type="ARBA" id="ARBA00022454"/>
    </source>
</evidence>
<dbReference type="GO" id="GO:0051301">
    <property type="term" value="P:cell division"/>
    <property type="evidence" value="ECO:0007669"/>
    <property type="project" value="UniProtKB-UniRule"/>
</dbReference>
<reference evidence="11 12" key="1">
    <citation type="journal article" date="2020" name="Microbiol. Resour. Announc.">
        <title>Draft Genome Sequence of a Cladosporium Species Isolated from the Mesophotic Ascidian Didemnum maculosum.</title>
        <authorList>
            <person name="Gioti A."/>
            <person name="Siaperas R."/>
            <person name="Nikolaivits E."/>
            <person name="Le Goff G."/>
            <person name="Ouazzani J."/>
            <person name="Kotoulas G."/>
            <person name="Topakas E."/>
        </authorList>
    </citation>
    <scope>NUCLEOTIDE SEQUENCE [LARGE SCALE GENOMIC DNA]</scope>
    <source>
        <strain evidence="11 12">TM138-S3</strain>
    </source>
</reference>
<organism evidence="11 12">
    <name type="scientific">Cladosporium halotolerans</name>
    <dbReference type="NCBI Taxonomy" id="1052096"/>
    <lineage>
        <taxon>Eukaryota</taxon>
        <taxon>Fungi</taxon>
        <taxon>Dikarya</taxon>
        <taxon>Ascomycota</taxon>
        <taxon>Pezizomycotina</taxon>
        <taxon>Dothideomycetes</taxon>
        <taxon>Dothideomycetidae</taxon>
        <taxon>Cladosporiales</taxon>
        <taxon>Cladosporiaceae</taxon>
        <taxon>Cladosporium</taxon>
    </lineage>
</organism>
<keyword evidence="12" id="KW-1185">Reference proteome</keyword>
<evidence type="ECO:0000256" key="6">
    <source>
        <dbReference type="ARBA" id="ARBA00023054"/>
    </source>
</evidence>
<keyword evidence="9" id="KW-0539">Nucleus</keyword>
<evidence type="ECO:0000259" key="10">
    <source>
        <dbReference type="Pfam" id="PF08234"/>
    </source>
</evidence>
<evidence type="ECO:0000313" key="11">
    <source>
        <dbReference type="EMBL" id="KAL1586902.1"/>
    </source>
</evidence>
<dbReference type="GO" id="GO:0007059">
    <property type="term" value="P:chromosome segregation"/>
    <property type="evidence" value="ECO:0007669"/>
    <property type="project" value="InterPro"/>
</dbReference>
<comment type="similarity">
    <text evidence="1 9">Belongs to the SPC25 family.</text>
</comment>